<keyword evidence="3 7" id="KW-0863">Zinc-finger</keyword>
<dbReference type="Gene3D" id="2.60.120.920">
    <property type="match status" value="1"/>
</dbReference>
<feature type="domain" description="B box-type" evidence="10">
    <location>
        <begin position="135"/>
        <end position="176"/>
    </location>
</feature>
<dbReference type="PROSITE" id="PS00518">
    <property type="entry name" value="ZF_RING_1"/>
    <property type="match status" value="1"/>
</dbReference>
<dbReference type="GO" id="GO:0008270">
    <property type="term" value="F:zinc ion binding"/>
    <property type="evidence" value="ECO:0007669"/>
    <property type="project" value="UniProtKB-KW"/>
</dbReference>
<dbReference type="InterPro" id="IPR003879">
    <property type="entry name" value="Butyrophylin_SPRY"/>
</dbReference>
<sequence>MASSDVRDELECSICLNIYTDPVTLICGHNFCRVCVERMLDTQDSLGVYNCPECREAFQVRPALRKNTTLSNIAQRFLSATPQQKGSRILCTNCIHASVPAAKSCLLCECSLCDNHLRVHSTSPEHVLIEPITSFSNRKCRIHKKILEYYCMEDAAYICISCRLDGEHRKHQISPMKEICDKKKIQLKHVHAMLSSKQEVIGRKVQRLEERKKKAEDTEAGEIQRITRLFQDIRRDLEELEKKVLNEISKQQISKSISHLIKKLEIEKDELSTKVQEIEKLLKMSDPFSVLQEAESLKDLDAMKDHRKEDDEVCDDLDVARISRSLYGALSDFVAGIKIRIPQQKSMEVLLDVNTACEDIDISGDLKTISRAEIKHYHPLRFQYYPQVLSSGCFSSGQHSWEVETSDIGNWRIGVSYPTIDRSGDQSQIGDNEKSWCLRRYNNNLYSAINNGKEISLTEKVSSHRLKVFLDYERGQVSFYELSDQIRHLYTFNATFTEPLHAAFCVWDDWMKITT</sequence>
<evidence type="ECO:0000259" key="9">
    <source>
        <dbReference type="PROSITE" id="PS50089"/>
    </source>
</evidence>
<name>A0AAV3ALH6_PYXAD</name>
<evidence type="ECO:0000256" key="4">
    <source>
        <dbReference type="ARBA" id="ARBA00022833"/>
    </source>
</evidence>
<evidence type="ECO:0000259" key="11">
    <source>
        <dbReference type="PROSITE" id="PS50188"/>
    </source>
</evidence>
<dbReference type="GO" id="GO:0005737">
    <property type="term" value="C:cytoplasm"/>
    <property type="evidence" value="ECO:0007669"/>
    <property type="project" value="UniProtKB-ARBA"/>
</dbReference>
<dbReference type="InterPro" id="IPR017907">
    <property type="entry name" value="Znf_RING_CS"/>
</dbReference>
<dbReference type="PROSITE" id="PS50119">
    <property type="entry name" value="ZF_BBOX"/>
    <property type="match status" value="1"/>
</dbReference>
<dbReference type="SMART" id="SM00184">
    <property type="entry name" value="RING"/>
    <property type="match status" value="1"/>
</dbReference>
<dbReference type="Proteomes" id="UP001181693">
    <property type="component" value="Unassembled WGS sequence"/>
</dbReference>
<reference evidence="12" key="1">
    <citation type="thesis" date="2020" institute="ProQuest LLC" country="789 East Eisenhower Parkway, Ann Arbor, MI, USA">
        <title>Comparative Genomics and Chromosome Evolution.</title>
        <authorList>
            <person name="Mudd A.B."/>
        </authorList>
    </citation>
    <scope>NUCLEOTIDE SEQUENCE</scope>
    <source>
        <strain evidence="12">1538</strain>
        <tissue evidence="12">Blood</tissue>
    </source>
</reference>
<evidence type="ECO:0000256" key="6">
    <source>
        <dbReference type="ARBA" id="ARBA00023054"/>
    </source>
</evidence>
<proteinExistence type="predicted"/>
<comment type="caution">
    <text evidence="12">The sequence shown here is derived from an EMBL/GenBank/DDBJ whole genome shotgun (WGS) entry which is preliminary data.</text>
</comment>
<evidence type="ECO:0000259" key="10">
    <source>
        <dbReference type="PROSITE" id="PS50119"/>
    </source>
</evidence>
<dbReference type="GO" id="GO:0045087">
    <property type="term" value="P:innate immune response"/>
    <property type="evidence" value="ECO:0007669"/>
    <property type="project" value="UniProtKB-KW"/>
</dbReference>
<dbReference type="InterPro" id="IPR001870">
    <property type="entry name" value="B30.2/SPRY"/>
</dbReference>
<evidence type="ECO:0000313" key="12">
    <source>
        <dbReference type="EMBL" id="DBA27477.1"/>
    </source>
</evidence>
<dbReference type="CDD" id="cd12891">
    <property type="entry name" value="SPRY_PRY_C-I_2"/>
    <property type="match status" value="1"/>
</dbReference>
<dbReference type="CDD" id="cd16597">
    <property type="entry name" value="RING-HC_TRIM25_C-IV"/>
    <property type="match status" value="1"/>
</dbReference>
<feature type="domain" description="RING-type" evidence="9">
    <location>
        <begin position="12"/>
        <end position="55"/>
    </location>
</feature>
<keyword evidence="13" id="KW-1185">Reference proteome</keyword>
<dbReference type="CDD" id="cd19769">
    <property type="entry name" value="Bbox2_TRIM16-like"/>
    <property type="match status" value="1"/>
</dbReference>
<gene>
    <name evidence="12" type="ORF">GDO54_007965</name>
</gene>
<evidence type="ECO:0000256" key="2">
    <source>
        <dbReference type="ARBA" id="ARBA00022723"/>
    </source>
</evidence>
<evidence type="ECO:0000256" key="7">
    <source>
        <dbReference type="PROSITE-ProRule" id="PRU00024"/>
    </source>
</evidence>
<dbReference type="PANTHER" id="PTHR25465">
    <property type="entry name" value="B-BOX DOMAIN CONTAINING"/>
    <property type="match status" value="1"/>
</dbReference>
<protein>
    <submittedName>
        <fullName evidence="12">Uncharacterized protein</fullName>
    </submittedName>
</protein>
<dbReference type="InterPro" id="IPR058030">
    <property type="entry name" value="TRIM8/14/16/25/29/45/65_CC"/>
</dbReference>
<keyword evidence="6 8" id="KW-0175">Coiled coil</keyword>
<evidence type="ECO:0000256" key="8">
    <source>
        <dbReference type="SAM" id="Coils"/>
    </source>
</evidence>
<dbReference type="AlphaFoldDB" id="A0AAV3ALH6"/>
<feature type="coiled-coil region" evidence="8">
    <location>
        <begin position="198"/>
        <end position="281"/>
    </location>
</feature>
<dbReference type="Pfam" id="PF13445">
    <property type="entry name" value="zf-RING_UBOX"/>
    <property type="match status" value="1"/>
</dbReference>
<dbReference type="InterPro" id="IPR013083">
    <property type="entry name" value="Znf_RING/FYVE/PHD"/>
</dbReference>
<dbReference type="SUPFAM" id="SSF49899">
    <property type="entry name" value="Concanavalin A-like lectins/glucanases"/>
    <property type="match status" value="1"/>
</dbReference>
<organism evidence="12 13">
    <name type="scientific">Pyxicephalus adspersus</name>
    <name type="common">African bullfrog</name>
    <dbReference type="NCBI Taxonomy" id="30357"/>
    <lineage>
        <taxon>Eukaryota</taxon>
        <taxon>Metazoa</taxon>
        <taxon>Chordata</taxon>
        <taxon>Craniata</taxon>
        <taxon>Vertebrata</taxon>
        <taxon>Euteleostomi</taxon>
        <taxon>Amphibia</taxon>
        <taxon>Batrachia</taxon>
        <taxon>Anura</taxon>
        <taxon>Neobatrachia</taxon>
        <taxon>Ranoidea</taxon>
        <taxon>Pyxicephalidae</taxon>
        <taxon>Pyxicephalinae</taxon>
        <taxon>Pyxicephalus</taxon>
    </lineage>
</organism>
<dbReference type="Gene3D" id="3.30.40.10">
    <property type="entry name" value="Zinc/RING finger domain, C3HC4 (zinc finger)"/>
    <property type="match status" value="1"/>
</dbReference>
<dbReference type="PROSITE" id="PS50089">
    <property type="entry name" value="ZF_RING_2"/>
    <property type="match status" value="1"/>
</dbReference>
<dbReference type="SMART" id="SM00336">
    <property type="entry name" value="BBOX"/>
    <property type="match status" value="1"/>
</dbReference>
<accession>A0AAV3ALH6</accession>
<dbReference type="InterPro" id="IPR003877">
    <property type="entry name" value="SPRY_dom"/>
</dbReference>
<dbReference type="Pfam" id="PF00643">
    <property type="entry name" value="zf-B_box"/>
    <property type="match status" value="1"/>
</dbReference>
<dbReference type="PRINTS" id="PR01407">
    <property type="entry name" value="BUTYPHLNCDUF"/>
</dbReference>
<dbReference type="SMART" id="SM00449">
    <property type="entry name" value="SPRY"/>
    <property type="match status" value="1"/>
</dbReference>
<dbReference type="SUPFAM" id="SSF57850">
    <property type="entry name" value="RING/U-box"/>
    <property type="match status" value="1"/>
</dbReference>
<dbReference type="Pfam" id="PF00622">
    <property type="entry name" value="SPRY"/>
    <property type="match status" value="1"/>
</dbReference>
<dbReference type="EMBL" id="DYDO01000003">
    <property type="protein sequence ID" value="DBA27477.1"/>
    <property type="molecule type" value="Genomic_DNA"/>
</dbReference>
<dbReference type="SMART" id="SM00589">
    <property type="entry name" value="PRY"/>
    <property type="match status" value="1"/>
</dbReference>
<dbReference type="InterPro" id="IPR051051">
    <property type="entry name" value="E3_ubiq-ligase_TRIM/RNF"/>
</dbReference>
<dbReference type="Pfam" id="PF25600">
    <property type="entry name" value="TRIM_CC"/>
    <property type="match status" value="1"/>
</dbReference>
<dbReference type="PROSITE" id="PS50188">
    <property type="entry name" value="B302_SPRY"/>
    <property type="match status" value="1"/>
</dbReference>
<evidence type="ECO:0000256" key="1">
    <source>
        <dbReference type="ARBA" id="ARBA00022588"/>
    </source>
</evidence>
<dbReference type="PANTHER" id="PTHR25465:SF41">
    <property type="entry name" value="E3 UBIQUITIN-PROTEIN LIGASE RNF135"/>
    <property type="match status" value="1"/>
</dbReference>
<dbReference type="SUPFAM" id="SSF57845">
    <property type="entry name" value="B-box zinc-binding domain"/>
    <property type="match status" value="1"/>
</dbReference>
<evidence type="ECO:0000256" key="3">
    <source>
        <dbReference type="ARBA" id="ARBA00022771"/>
    </source>
</evidence>
<dbReference type="InterPro" id="IPR013320">
    <property type="entry name" value="ConA-like_dom_sf"/>
</dbReference>
<evidence type="ECO:0000313" key="13">
    <source>
        <dbReference type="Proteomes" id="UP001181693"/>
    </source>
</evidence>
<dbReference type="InterPro" id="IPR000315">
    <property type="entry name" value="Znf_B-box"/>
</dbReference>
<dbReference type="InterPro" id="IPR043136">
    <property type="entry name" value="B30.2/SPRY_sf"/>
</dbReference>
<keyword evidence="1" id="KW-0399">Innate immunity</keyword>
<dbReference type="InterPro" id="IPR027370">
    <property type="entry name" value="Znf-RING_euk"/>
</dbReference>
<keyword evidence="5" id="KW-0391">Immunity</keyword>
<dbReference type="InterPro" id="IPR006574">
    <property type="entry name" value="PRY"/>
</dbReference>
<keyword evidence="2" id="KW-0479">Metal-binding</keyword>
<feature type="domain" description="B30.2/SPRY" evidence="11">
    <location>
        <begin position="329"/>
        <end position="515"/>
    </location>
</feature>
<dbReference type="InterPro" id="IPR001841">
    <property type="entry name" value="Znf_RING"/>
</dbReference>
<dbReference type="Gene3D" id="4.10.830.40">
    <property type="match status" value="1"/>
</dbReference>
<evidence type="ECO:0000256" key="5">
    <source>
        <dbReference type="ARBA" id="ARBA00022859"/>
    </source>
</evidence>
<dbReference type="Gene3D" id="3.30.160.60">
    <property type="entry name" value="Classic Zinc Finger"/>
    <property type="match status" value="1"/>
</dbReference>
<keyword evidence="4" id="KW-0862">Zinc</keyword>